<dbReference type="InterPro" id="IPR003646">
    <property type="entry name" value="SH3-like_bac-type"/>
</dbReference>
<dbReference type="EMBL" id="RQNR01000148">
    <property type="protein sequence ID" value="RQN20197.1"/>
    <property type="molecule type" value="Genomic_DNA"/>
</dbReference>
<name>A0AAE8K5R7_CLOPF</name>
<dbReference type="AlphaFoldDB" id="A0AAE8K5R7"/>
<gene>
    <name evidence="2" type="ORF">EHZ11_16555</name>
</gene>
<evidence type="ECO:0000313" key="3">
    <source>
        <dbReference type="Proteomes" id="UP000273641"/>
    </source>
</evidence>
<proteinExistence type="predicted"/>
<dbReference type="Gene3D" id="2.30.30.40">
    <property type="entry name" value="SH3 Domains"/>
    <property type="match status" value="1"/>
</dbReference>
<protein>
    <submittedName>
        <fullName evidence="2">SH3 domain-containing protein</fullName>
    </submittedName>
</protein>
<evidence type="ECO:0000259" key="1">
    <source>
        <dbReference type="Pfam" id="PF08239"/>
    </source>
</evidence>
<comment type="caution">
    <text evidence="2">The sequence shown here is derived from an EMBL/GenBank/DDBJ whole genome shotgun (WGS) entry which is preliminary data.</text>
</comment>
<dbReference type="Pfam" id="PF08239">
    <property type="entry name" value="SH3_3"/>
    <property type="match status" value="1"/>
</dbReference>
<feature type="domain" description="SH3b" evidence="1">
    <location>
        <begin position="4"/>
        <end position="45"/>
    </location>
</feature>
<feature type="non-terminal residue" evidence="2">
    <location>
        <position position="1"/>
    </location>
</feature>
<accession>A0AAE8K5R7</accession>
<reference evidence="2 3" key="1">
    <citation type="submission" date="2018-11" db="EMBL/GenBank/DDBJ databases">
        <title>Draft genome sequences of potential pathogenic Clostridium perfringens from environmental surface water in the North West Province, South Africa.</title>
        <authorList>
            <person name="Fourie J.C.J."/>
            <person name="Sanko T.J."/>
            <person name="Bezuidenhout C."/>
            <person name="Mienie C."/>
            <person name="Adeleke R."/>
        </authorList>
    </citation>
    <scope>NUCLEOTIDE SEQUENCE [LARGE SCALE GENOMIC DNA]</scope>
    <source>
        <strain evidence="2 3">SC4-C13</strain>
    </source>
</reference>
<dbReference type="Proteomes" id="UP000273641">
    <property type="component" value="Unassembled WGS sequence"/>
</dbReference>
<dbReference type="RefSeq" id="WP_148087242.1">
    <property type="nucleotide sequence ID" value="NZ_RQNR01000148.1"/>
</dbReference>
<organism evidence="2 3">
    <name type="scientific">Clostridium perfringens</name>
    <dbReference type="NCBI Taxonomy" id="1502"/>
    <lineage>
        <taxon>Bacteria</taxon>
        <taxon>Bacillati</taxon>
        <taxon>Bacillota</taxon>
        <taxon>Clostridia</taxon>
        <taxon>Eubacteriales</taxon>
        <taxon>Clostridiaceae</taxon>
        <taxon>Clostridium</taxon>
    </lineage>
</organism>
<evidence type="ECO:0000313" key="2">
    <source>
        <dbReference type="EMBL" id="RQN20197.1"/>
    </source>
</evidence>
<sequence length="46" mass="5137">SKDSSTSSRLTVMGNGHKVEILEESGSWYKVRYNGNIGWCAKEFIA</sequence>